<name>A0A8I5NFH7_PAPAN</name>
<dbReference type="PANTHER" id="PTHR12138:SF162">
    <property type="entry name" value="CHROMOSOME UNDETERMINED SCAFFOLD_275, WHOLE GENOME SHOTGUN SEQUENCE"/>
    <property type="match status" value="1"/>
</dbReference>
<evidence type="ECO:0000313" key="1">
    <source>
        <dbReference type="Ensembl" id="ENSPANP00000051042.1"/>
    </source>
</evidence>
<evidence type="ECO:0000313" key="2">
    <source>
        <dbReference type="Proteomes" id="UP000028761"/>
    </source>
</evidence>
<proteinExistence type="predicted"/>
<reference evidence="1" key="3">
    <citation type="submission" date="2025-09" db="UniProtKB">
        <authorList>
            <consortium name="Ensembl"/>
        </authorList>
    </citation>
    <scope>IDENTIFICATION</scope>
</reference>
<dbReference type="Proteomes" id="UP000028761">
    <property type="component" value="Chromosome 7"/>
</dbReference>
<keyword evidence="2" id="KW-1185">Reference proteome</keyword>
<protein>
    <submittedName>
        <fullName evidence="1">Uncharacterized protein</fullName>
    </submittedName>
</protein>
<dbReference type="PANTHER" id="PTHR12138">
    <property type="entry name" value="PRIMATE-EXPANDED PROTEIN FAMILY"/>
    <property type="match status" value="1"/>
</dbReference>
<accession>A0A8I5NFH7</accession>
<dbReference type="PRINTS" id="PR02045">
    <property type="entry name" value="F138DOMAIN"/>
</dbReference>
<dbReference type="Ensembl" id="ENSPANT00000067869.1">
    <property type="protein sequence ID" value="ENSPANP00000051042.1"/>
    <property type="gene ID" value="ENSPANG00000042513.1"/>
</dbReference>
<dbReference type="GeneTree" id="ENSGT01120000271815"/>
<reference evidence="1 2" key="1">
    <citation type="submission" date="2012-03" db="EMBL/GenBank/DDBJ databases">
        <title>Whole Genome Assembly of Papio anubis.</title>
        <authorList>
            <person name="Liu Y.L."/>
            <person name="Abraham K.A."/>
            <person name="Akbar H.A."/>
            <person name="Ali S.A."/>
            <person name="Anosike U.A."/>
            <person name="Aqrawi P.A."/>
            <person name="Arias F.A."/>
            <person name="Attaway T.A."/>
            <person name="Awwad R.A."/>
            <person name="Babu C.B."/>
            <person name="Bandaranaike D.B."/>
            <person name="Battles P.B."/>
            <person name="Bell A.B."/>
            <person name="Beltran B.B."/>
            <person name="Berhane-Mersha D.B."/>
            <person name="Bess C.B."/>
            <person name="Bickham C.B."/>
            <person name="Bolden T.B."/>
            <person name="Carter K.C."/>
            <person name="Chau D.C."/>
            <person name="Chavez A.C."/>
            <person name="Clerc-Blankenburg K.C."/>
            <person name="Coyle M.C."/>
            <person name="Dao M.D."/>
            <person name="Davila M.L.D."/>
            <person name="Davy-Carroll L.D."/>
            <person name="Denson S.D."/>
            <person name="Dinh H.D."/>
            <person name="Fernandez S.F."/>
            <person name="Fernando P.F."/>
            <person name="Forbes L.F."/>
            <person name="Francis C.F."/>
            <person name="Francisco L.F."/>
            <person name="Fu Q.F."/>
            <person name="Garcia-Iii R.G."/>
            <person name="Garrett T.G."/>
            <person name="Gross S.G."/>
            <person name="Gubbala S.G."/>
            <person name="Hirani K.H."/>
            <person name="Hogues M.H."/>
            <person name="Hollins B.H."/>
            <person name="Jackson L.J."/>
            <person name="Javaid M.J."/>
            <person name="Jhangiani S.J."/>
            <person name="Johnson A.J."/>
            <person name="Johnson B.J."/>
            <person name="Jones J.J."/>
            <person name="Joshi V.J."/>
            <person name="Kalu J.K."/>
            <person name="Khan N.K."/>
            <person name="Korchina V.K."/>
            <person name="Kovar C.K."/>
            <person name="Lago L.L."/>
            <person name="Lara F.L."/>
            <person name="Le T.-K.L."/>
            <person name="Lee S.L."/>
            <person name="Legall-Iii F.L."/>
            <person name="Lemon S.L."/>
            <person name="Liu J.L."/>
            <person name="Liu Y.-S.L."/>
            <person name="Liyanage D.L."/>
            <person name="Lopez J.L."/>
            <person name="Lorensuhewa L.L."/>
            <person name="Mata R.M."/>
            <person name="Mathew T.M."/>
            <person name="Mercado C.M."/>
            <person name="Mercado I.M."/>
            <person name="Morales K.M."/>
            <person name="Morgan M.M."/>
            <person name="Munidasa M.M."/>
            <person name="Ngo D.N."/>
            <person name="Nguyen L.N."/>
            <person name="Nguyen T.N."/>
            <person name="Nguyen N.N."/>
            <person name="Obregon M.O."/>
            <person name="Okwuonu G.O."/>
            <person name="Ongeri F.O."/>
            <person name="Onwere C.O."/>
            <person name="Osifeso I.O."/>
            <person name="Parra A.P."/>
            <person name="Patil S.P."/>
            <person name="Perez A.P."/>
            <person name="Perez Y.P."/>
            <person name="Pham C.P."/>
            <person name="Pu L.-L.P."/>
            <person name="Puazo M.P."/>
            <person name="Quiroz J.Q."/>
            <person name="Rouhana J.R."/>
            <person name="Ruiz M.R."/>
            <person name="Ruiz S.-J.R."/>
            <person name="Saada N.S."/>
            <person name="Santibanez J.S."/>
            <person name="Scheel M.S."/>
            <person name="Schneider B.S."/>
            <person name="Simmons D.S."/>
            <person name="Sisson I.S."/>
            <person name="Tang L.-Y.T."/>
            <person name="Thornton R.T."/>
            <person name="Tisius J.T."/>
            <person name="Toledanes G.T."/>
            <person name="Trejos Z.T."/>
            <person name="Usmani K.U."/>
            <person name="Varghese R.V."/>
            <person name="Vattathil S.V."/>
            <person name="Vee V.V."/>
            <person name="Walker D.W."/>
            <person name="Weissenberger G.W."/>
            <person name="White C.W."/>
            <person name="Williams A.W."/>
            <person name="Woodworth J.W."/>
            <person name="Wright R.W."/>
            <person name="Zhu Y.Z."/>
            <person name="Han Y.H."/>
            <person name="Newsham I.N."/>
            <person name="Nazareth L.N."/>
            <person name="Worley K.W."/>
            <person name="Muzny D.M."/>
            <person name="Rogers J.R."/>
            <person name="Gibbs R.G."/>
        </authorList>
    </citation>
    <scope>NUCLEOTIDE SEQUENCE [LARGE SCALE GENOMIC DNA]</scope>
</reference>
<sequence>MGFHHVGQAGLELLTSGDPPTSASQSAGITGMSHRAQPNFFIFYFCVETGSHYIAQAGLKLLDSSYPPTSASQSAEITDVSHCIDSHWPLYKHQSHLFLVKVLHVVGAFKSSFFLLFLLIGPSQEDTCASQLASSLPFHQRRCWEQFHDQPKMCLEVEEESPVLDQK</sequence>
<reference evidence="1" key="2">
    <citation type="submission" date="2025-08" db="UniProtKB">
        <authorList>
            <consortium name="Ensembl"/>
        </authorList>
    </citation>
    <scope>IDENTIFICATION</scope>
</reference>
<dbReference type="AlphaFoldDB" id="A0A8I5NFH7"/>
<organism evidence="1 2">
    <name type="scientific">Papio anubis</name>
    <name type="common">Olive baboon</name>
    <dbReference type="NCBI Taxonomy" id="9555"/>
    <lineage>
        <taxon>Eukaryota</taxon>
        <taxon>Metazoa</taxon>
        <taxon>Chordata</taxon>
        <taxon>Craniata</taxon>
        <taxon>Vertebrata</taxon>
        <taxon>Euteleostomi</taxon>
        <taxon>Mammalia</taxon>
        <taxon>Eutheria</taxon>
        <taxon>Euarchontoglires</taxon>
        <taxon>Primates</taxon>
        <taxon>Haplorrhini</taxon>
        <taxon>Catarrhini</taxon>
        <taxon>Cercopithecidae</taxon>
        <taxon>Cercopithecinae</taxon>
        <taxon>Papio</taxon>
    </lineage>
</organism>